<gene>
    <name evidence="1" type="ORF">ABT57_06340</name>
</gene>
<name>A0A0J1K780_9GAMM</name>
<proteinExistence type="predicted"/>
<dbReference type="STRING" id="320778.ABT57_06340"/>
<evidence type="ECO:0000313" key="1">
    <source>
        <dbReference type="EMBL" id="KLV10192.1"/>
    </source>
</evidence>
<evidence type="ECO:0000313" key="2">
    <source>
        <dbReference type="Proteomes" id="UP000035909"/>
    </source>
</evidence>
<sequence length="176" mass="18726">MSSGVENIKLGACDVTFGDVSLGLTKGGVEVEVTTDTHEVKVDQFGETTVSERIMGRNIKVKVPMVETDIAKITAVMPGSTIDSGQKTLTVKVGEGIDLVKLAQALVLTPRNKDDYSVTIPRAATAGSMSFAYKHNEERVFELEFTAYPDSTGHLMTVGGSAAEALVKQSTAKTDK</sequence>
<evidence type="ECO:0008006" key="3">
    <source>
        <dbReference type="Google" id="ProtNLM"/>
    </source>
</evidence>
<keyword evidence="2" id="KW-1185">Reference proteome</keyword>
<accession>A0A0J1K780</accession>
<reference evidence="1 2" key="1">
    <citation type="submission" date="2015-05" db="EMBL/GenBank/DDBJ databases">
        <title>Photobacterium galathea sp. nov.</title>
        <authorList>
            <person name="Machado H."/>
            <person name="Gram L."/>
        </authorList>
    </citation>
    <scope>NUCLEOTIDE SEQUENCE [LARGE SCALE GENOMIC DNA]</scope>
    <source>
        <strain evidence="1 2">DSM 22954</strain>
    </source>
</reference>
<protein>
    <recommendedName>
        <fullName evidence="3">Phage tail protein</fullName>
    </recommendedName>
</protein>
<comment type="caution">
    <text evidence="1">The sequence shown here is derived from an EMBL/GenBank/DDBJ whole genome shotgun (WGS) entry which is preliminary data.</text>
</comment>
<dbReference type="OrthoDB" id="7042076at2"/>
<dbReference type="PATRIC" id="fig|320778.3.peg.1365"/>
<dbReference type="Proteomes" id="UP000035909">
    <property type="component" value="Unassembled WGS sequence"/>
</dbReference>
<dbReference type="AlphaFoldDB" id="A0A0J1K780"/>
<dbReference type="EMBL" id="LDOU01000006">
    <property type="protein sequence ID" value="KLV10192.1"/>
    <property type="molecule type" value="Genomic_DNA"/>
</dbReference>
<dbReference type="RefSeq" id="WP_047884355.1">
    <property type="nucleotide sequence ID" value="NZ_LDOU01000006.1"/>
</dbReference>
<organism evidence="1 2">
    <name type="scientific">Photobacterium ganghwense</name>
    <dbReference type="NCBI Taxonomy" id="320778"/>
    <lineage>
        <taxon>Bacteria</taxon>
        <taxon>Pseudomonadati</taxon>
        <taxon>Pseudomonadota</taxon>
        <taxon>Gammaproteobacteria</taxon>
        <taxon>Vibrionales</taxon>
        <taxon>Vibrionaceae</taxon>
        <taxon>Photobacterium</taxon>
    </lineage>
</organism>